<dbReference type="PANTHER" id="PTHR12048">
    <property type="entry name" value="CCAAT-BINDING FACTOR-RELATED"/>
    <property type="match status" value="1"/>
</dbReference>
<name>A0AAV8Q363_ENSVE</name>
<evidence type="ECO:0000256" key="2">
    <source>
        <dbReference type="SAM" id="MobiDB-lite"/>
    </source>
</evidence>
<dbReference type="InterPro" id="IPR005612">
    <property type="entry name" value="CCAAT-binding_factor"/>
</dbReference>
<feature type="region of interest" description="Disordered" evidence="2">
    <location>
        <begin position="659"/>
        <end position="685"/>
    </location>
</feature>
<feature type="compositionally biased region" description="Basic and acidic residues" evidence="2">
    <location>
        <begin position="435"/>
        <end position="444"/>
    </location>
</feature>
<dbReference type="EMBL" id="JAQQAF010000008">
    <property type="protein sequence ID" value="KAJ8464133.1"/>
    <property type="molecule type" value="Genomic_DNA"/>
</dbReference>
<keyword evidence="5" id="KW-1185">Reference proteome</keyword>
<feature type="region of interest" description="Disordered" evidence="2">
    <location>
        <begin position="843"/>
        <end position="1000"/>
    </location>
</feature>
<feature type="region of interest" description="Disordered" evidence="2">
    <location>
        <begin position="59"/>
        <end position="120"/>
    </location>
</feature>
<feature type="region of interest" description="Disordered" evidence="2">
    <location>
        <begin position="1"/>
        <end position="22"/>
    </location>
</feature>
<feature type="compositionally biased region" description="Acidic residues" evidence="2">
    <location>
        <begin position="856"/>
        <end position="877"/>
    </location>
</feature>
<evidence type="ECO:0000313" key="5">
    <source>
        <dbReference type="Proteomes" id="UP001222027"/>
    </source>
</evidence>
<dbReference type="PANTHER" id="PTHR12048:SF0">
    <property type="entry name" value="CCAAT_ENHANCER-BINDING PROTEIN ZETA"/>
    <property type="match status" value="1"/>
</dbReference>
<dbReference type="GO" id="GO:0005634">
    <property type="term" value="C:nucleus"/>
    <property type="evidence" value="ECO:0007669"/>
    <property type="project" value="TreeGrafter"/>
</dbReference>
<evidence type="ECO:0000259" key="3">
    <source>
        <dbReference type="Pfam" id="PF03914"/>
    </source>
</evidence>
<feature type="region of interest" description="Disordered" evidence="2">
    <location>
        <begin position="435"/>
        <end position="472"/>
    </location>
</feature>
<feature type="compositionally biased region" description="Basic residues" evidence="2">
    <location>
        <begin position="986"/>
        <end position="995"/>
    </location>
</feature>
<comment type="caution">
    <text evidence="4">The sequence shown here is derived from an EMBL/GenBank/DDBJ whole genome shotgun (WGS) entry which is preliminary data.</text>
</comment>
<feature type="compositionally biased region" description="Basic residues" evidence="2">
    <location>
        <begin position="843"/>
        <end position="852"/>
    </location>
</feature>
<dbReference type="AlphaFoldDB" id="A0AAV8Q363"/>
<dbReference type="InterPro" id="IPR016024">
    <property type="entry name" value="ARM-type_fold"/>
</dbReference>
<dbReference type="SUPFAM" id="SSF48371">
    <property type="entry name" value="ARM repeat"/>
    <property type="match status" value="1"/>
</dbReference>
<feature type="compositionally biased region" description="Acidic residues" evidence="2">
    <location>
        <begin position="888"/>
        <end position="910"/>
    </location>
</feature>
<organism evidence="4 5">
    <name type="scientific">Ensete ventricosum</name>
    <name type="common">Abyssinian banana</name>
    <name type="synonym">Musa ensete</name>
    <dbReference type="NCBI Taxonomy" id="4639"/>
    <lineage>
        <taxon>Eukaryota</taxon>
        <taxon>Viridiplantae</taxon>
        <taxon>Streptophyta</taxon>
        <taxon>Embryophyta</taxon>
        <taxon>Tracheophyta</taxon>
        <taxon>Spermatophyta</taxon>
        <taxon>Magnoliopsida</taxon>
        <taxon>Liliopsida</taxon>
        <taxon>Zingiberales</taxon>
        <taxon>Musaceae</taxon>
        <taxon>Ensete</taxon>
    </lineage>
</organism>
<dbReference type="Pfam" id="PF03914">
    <property type="entry name" value="CBF"/>
    <property type="match status" value="1"/>
</dbReference>
<evidence type="ECO:0000313" key="4">
    <source>
        <dbReference type="EMBL" id="KAJ8464133.1"/>
    </source>
</evidence>
<evidence type="ECO:0000256" key="1">
    <source>
        <dbReference type="ARBA" id="ARBA00007797"/>
    </source>
</evidence>
<dbReference type="InterPro" id="IPR040155">
    <property type="entry name" value="CEBPZ/Mak21-like"/>
</dbReference>
<comment type="similarity">
    <text evidence="1">Belongs to the CBF/MAK21 family.</text>
</comment>
<feature type="compositionally biased region" description="Acidic residues" evidence="2">
    <location>
        <begin position="935"/>
        <end position="944"/>
    </location>
</feature>
<feature type="domain" description="CCAAT-binding factor" evidence="3">
    <location>
        <begin position="526"/>
        <end position="751"/>
    </location>
</feature>
<sequence length="1034" mass="114510">MGKGEEKLAISKTNKKPHRTAEDLESLKSDVVSFASSLGLVPPTLSSASSYGFDDSDFRKSGPLKPLDAHESKLTSSVSAAGDKGGAKKEPGSKPLPKPHPLRIDPFFKSSHEKKGRPEVSLMKASSLSGHWYVDAEELEAKVLGPDGRNKVTNLGIGEFKKLVEKKKEVAERLLAQYTEDYGSSRRKSGDMRLLEVTARSGTSADKVSAFTCLVEDNPIANIRSLDALLSMVTSKVGKRYAFTGFEALRELFLLRLLPDRKLKSLFQRPLDGLSETKDGFSLLLFWYWEECLKERYERFVTALEEAIKDMLPNLKDKAMKTVFFLLKSKPEQERRLLTAIVNKLGDPERKAASGAMYHLSCLLSAHPNMKAVVIDEVDAFIFRPHIGLRAKYQAVNFLSQIFLSKKGDGPKIAKRLVDVYFALFKVLISEAQDGKSNKNDKKGGLNVKGKGKKGKTDSLKTLRNNKNEPSLESNIEMDSRLLSALLTGVNRAFPFIASDDAESIIEVQTPVLFKLVHSKNFNVGVQALMLLYQISSKNQIVSDRFYRAVYAKLLTPSALSSSKPEMFLGLLVKAMKNDLNMKRVAAISKRLLQVALQRPPQYACGCLFILSEVLKAKPPLWAVILQNETADDDIEHFVDLPEDPEDLATELFTNLEKSGGSAVSQHDKNLHEYEEDQDSKGETGLEHSLKINTKRHHSLGGDQALHTGSTLPAGYNPRHREPSYCNADRTSWWELTVLASHVHPSVATMARTVLSGANIVYNGDPLNDLSLTSFIDKFMEKKPKPNRKAEGSWHGGSQIAPARKIDVSNHLIGDEILQLAEDEVAPEDVVFHRFYMNKTNSSKKPKAKRKKAAQDDEDADDLLLDASDDSEEEEIDNMLGSGPLPMEDADGDYDYDDLDKVADEDDDDLLGNGSDAETGPSANLISREHGGIANDDDDDDDDGSIGTWNSDSEGGVDDLPDVGTDINDDGINDNDDESEVPDKVGKRRKHKLTGRSRTSPFASLEEYEHLLSDKGDSIDKFRSHKKKKKKVSS</sequence>
<accession>A0AAV8Q363</accession>
<feature type="compositionally biased region" description="Acidic residues" evidence="2">
    <location>
        <begin position="955"/>
        <end position="980"/>
    </location>
</feature>
<proteinExistence type="inferred from homology"/>
<protein>
    <recommendedName>
        <fullName evidence="3">CCAAT-binding factor domain-containing protein</fullName>
    </recommendedName>
</protein>
<reference evidence="4 5" key="1">
    <citation type="submission" date="2022-12" db="EMBL/GenBank/DDBJ databases">
        <title>Chromosome-scale assembly of the Ensete ventricosum genome.</title>
        <authorList>
            <person name="Dussert Y."/>
            <person name="Stocks J."/>
            <person name="Wendawek A."/>
            <person name="Woldeyes F."/>
            <person name="Nichols R.A."/>
            <person name="Borrell J.S."/>
        </authorList>
    </citation>
    <scope>NUCLEOTIDE SEQUENCE [LARGE SCALE GENOMIC DNA]</scope>
    <source>
        <strain evidence="5">cv. Maze</strain>
        <tissue evidence="4">Seeds</tissue>
    </source>
</reference>
<dbReference type="Proteomes" id="UP001222027">
    <property type="component" value="Unassembled WGS sequence"/>
</dbReference>
<feature type="compositionally biased region" description="Polar residues" evidence="2">
    <location>
        <begin position="462"/>
        <end position="472"/>
    </location>
</feature>
<gene>
    <name evidence="4" type="ORF">OPV22_026685</name>
</gene>
<feature type="compositionally biased region" description="Basic and acidic residues" evidence="2">
    <location>
        <begin position="666"/>
        <end position="685"/>
    </location>
</feature>